<dbReference type="AlphaFoldDB" id="A0AAE0A208"/>
<sequence>MFARALTRRQQRRRDPEPRTAYECPNCGCRGVVKIINWCGPQTVMDSGTPKKIANIEISEFEPDGKMSGPFKLLRGVAIEVMDAEASNLLDKKLAFHVYIPTMVILLPMIEPQWHVLLVREWLFIVIAVYIAQMRPVVDAKKIAEVEIGEKSWTYAEDLALNGKHKFDAHYVKAIRAIKEAAAVWGDDERWFVRAAVKFAGEFPGWGGFEG</sequence>
<evidence type="ECO:0000313" key="3">
    <source>
        <dbReference type="Proteomes" id="UP001281410"/>
    </source>
</evidence>
<dbReference type="InterPro" id="IPR025337">
    <property type="entry name" value="Questin_oxidase-like"/>
</dbReference>
<evidence type="ECO:0000256" key="1">
    <source>
        <dbReference type="ARBA" id="ARBA00023002"/>
    </source>
</evidence>
<comment type="caution">
    <text evidence="2">The sequence shown here is derived from an EMBL/GenBank/DDBJ whole genome shotgun (WGS) entry which is preliminary data.</text>
</comment>
<dbReference type="GO" id="GO:0016491">
    <property type="term" value="F:oxidoreductase activity"/>
    <property type="evidence" value="ECO:0007669"/>
    <property type="project" value="UniProtKB-KW"/>
</dbReference>
<organism evidence="2 3">
    <name type="scientific">Dipteronia sinensis</name>
    <dbReference type="NCBI Taxonomy" id="43782"/>
    <lineage>
        <taxon>Eukaryota</taxon>
        <taxon>Viridiplantae</taxon>
        <taxon>Streptophyta</taxon>
        <taxon>Embryophyta</taxon>
        <taxon>Tracheophyta</taxon>
        <taxon>Spermatophyta</taxon>
        <taxon>Magnoliopsida</taxon>
        <taxon>eudicotyledons</taxon>
        <taxon>Gunneridae</taxon>
        <taxon>Pentapetalae</taxon>
        <taxon>rosids</taxon>
        <taxon>malvids</taxon>
        <taxon>Sapindales</taxon>
        <taxon>Sapindaceae</taxon>
        <taxon>Hippocastanoideae</taxon>
        <taxon>Acereae</taxon>
        <taxon>Dipteronia</taxon>
    </lineage>
</organism>
<dbReference type="EMBL" id="JANJYJ010000007">
    <property type="protein sequence ID" value="KAK3199363.1"/>
    <property type="molecule type" value="Genomic_DNA"/>
</dbReference>
<dbReference type="PANTHER" id="PTHR35870:SF6">
    <property type="entry name" value="MGS207 PROTEIN"/>
    <property type="match status" value="1"/>
</dbReference>
<protein>
    <submittedName>
        <fullName evidence="2">Uncharacterized protein</fullName>
    </submittedName>
</protein>
<gene>
    <name evidence="2" type="ORF">Dsin_022778</name>
</gene>
<name>A0AAE0A208_9ROSI</name>
<dbReference type="Proteomes" id="UP001281410">
    <property type="component" value="Unassembled WGS sequence"/>
</dbReference>
<accession>A0AAE0A208</accession>
<keyword evidence="1" id="KW-0560">Oxidoreductase</keyword>
<dbReference type="Pfam" id="PF14027">
    <property type="entry name" value="Questin_oxidase"/>
    <property type="match status" value="1"/>
</dbReference>
<reference evidence="2" key="1">
    <citation type="journal article" date="2023" name="Plant J.">
        <title>Genome sequences and population genomics provide insights into the demographic history, inbreeding, and mutation load of two 'living fossil' tree species of Dipteronia.</title>
        <authorList>
            <person name="Feng Y."/>
            <person name="Comes H.P."/>
            <person name="Chen J."/>
            <person name="Zhu S."/>
            <person name="Lu R."/>
            <person name="Zhang X."/>
            <person name="Li P."/>
            <person name="Qiu J."/>
            <person name="Olsen K.M."/>
            <person name="Qiu Y."/>
        </authorList>
    </citation>
    <scope>NUCLEOTIDE SEQUENCE</scope>
    <source>
        <strain evidence="2">NBL</strain>
    </source>
</reference>
<keyword evidence="3" id="KW-1185">Reference proteome</keyword>
<evidence type="ECO:0000313" key="2">
    <source>
        <dbReference type="EMBL" id="KAK3199363.1"/>
    </source>
</evidence>
<proteinExistence type="predicted"/>
<dbReference type="PANTHER" id="PTHR35870">
    <property type="entry name" value="PROTEIN, PUTATIVE (AFU_ORTHOLOGUE AFUA_5G03330)-RELATED"/>
    <property type="match status" value="1"/>
</dbReference>